<dbReference type="EMBL" id="ML208259">
    <property type="protein sequence ID" value="TFK77514.1"/>
    <property type="molecule type" value="Genomic_DNA"/>
</dbReference>
<organism evidence="1 2">
    <name type="scientific">Pluteus cervinus</name>
    <dbReference type="NCBI Taxonomy" id="181527"/>
    <lineage>
        <taxon>Eukaryota</taxon>
        <taxon>Fungi</taxon>
        <taxon>Dikarya</taxon>
        <taxon>Basidiomycota</taxon>
        <taxon>Agaricomycotina</taxon>
        <taxon>Agaricomycetes</taxon>
        <taxon>Agaricomycetidae</taxon>
        <taxon>Agaricales</taxon>
        <taxon>Pluteineae</taxon>
        <taxon>Pluteaceae</taxon>
        <taxon>Pluteus</taxon>
    </lineage>
</organism>
<name>A0ACD3BHK2_9AGAR</name>
<proteinExistence type="predicted"/>
<dbReference type="Proteomes" id="UP000308600">
    <property type="component" value="Unassembled WGS sequence"/>
</dbReference>
<evidence type="ECO:0000313" key="2">
    <source>
        <dbReference type="Proteomes" id="UP000308600"/>
    </source>
</evidence>
<gene>
    <name evidence="1" type="ORF">BDN72DRAFT_47345</name>
</gene>
<keyword evidence="2" id="KW-1185">Reference proteome</keyword>
<protein>
    <submittedName>
        <fullName evidence="1">Uncharacterized protein</fullName>
    </submittedName>
</protein>
<accession>A0ACD3BHK2</accession>
<sequence length="232" mass="25614">MLEQAQNEVEALRAELLSKDEEIERLRQASDSQAPGATQSLDSELFSSLKQQHALELSATQSQIRALEDSVFQAEAKSHALQKQVSALEDQLAHARSAVPRSFSPSVPSRPSSRGPTLNDGRRPSIGSHRPSHLAAPPISRSAFDQDLSPETLHKRKVSLSMLKARMDSETAAKSHPSTRAVTPIPPPSLPTVREPTSQTRSLTHHHHHRPQFMDETHVFWCQGCRGDLVVL</sequence>
<evidence type="ECO:0000313" key="1">
    <source>
        <dbReference type="EMBL" id="TFK77514.1"/>
    </source>
</evidence>
<reference evidence="1 2" key="1">
    <citation type="journal article" date="2019" name="Nat. Ecol. Evol.">
        <title>Megaphylogeny resolves global patterns of mushroom evolution.</title>
        <authorList>
            <person name="Varga T."/>
            <person name="Krizsan K."/>
            <person name="Foldi C."/>
            <person name="Dima B."/>
            <person name="Sanchez-Garcia M."/>
            <person name="Sanchez-Ramirez S."/>
            <person name="Szollosi G.J."/>
            <person name="Szarkandi J.G."/>
            <person name="Papp V."/>
            <person name="Albert L."/>
            <person name="Andreopoulos W."/>
            <person name="Angelini C."/>
            <person name="Antonin V."/>
            <person name="Barry K.W."/>
            <person name="Bougher N.L."/>
            <person name="Buchanan P."/>
            <person name="Buyck B."/>
            <person name="Bense V."/>
            <person name="Catcheside P."/>
            <person name="Chovatia M."/>
            <person name="Cooper J."/>
            <person name="Damon W."/>
            <person name="Desjardin D."/>
            <person name="Finy P."/>
            <person name="Geml J."/>
            <person name="Haridas S."/>
            <person name="Hughes K."/>
            <person name="Justo A."/>
            <person name="Karasinski D."/>
            <person name="Kautmanova I."/>
            <person name="Kiss B."/>
            <person name="Kocsube S."/>
            <person name="Kotiranta H."/>
            <person name="LaButti K.M."/>
            <person name="Lechner B.E."/>
            <person name="Liimatainen K."/>
            <person name="Lipzen A."/>
            <person name="Lukacs Z."/>
            <person name="Mihaltcheva S."/>
            <person name="Morgado L.N."/>
            <person name="Niskanen T."/>
            <person name="Noordeloos M.E."/>
            <person name="Ohm R.A."/>
            <person name="Ortiz-Santana B."/>
            <person name="Ovrebo C."/>
            <person name="Racz N."/>
            <person name="Riley R."/>
            <person name="Savchenko A."/>
            <person name="Shiryaev A."/>
            <person name="Soop K."/>
            <person name="Spirin V."/>
            <person name="Szebenyi C."/>
            <person name="Tomsovsky M."/>
            <person name="Tulloss R.E."/>
            <person name="Uehling J."/>
            <person name="Grigoriev I.V."/>
            <person name="Vagvolgyi C."/>
            <person name="Papp T."/>
            <person name="Martin F.M."/>
            <person name="Miettinen O."/>
            <person name="Hibbett D.S."/>
            <person name="Nagy L.G."/>
        </authorList>
    </citation>
    <scope>NUCLEOTIDE SEQUENCE [LARGE SCALE GENOMIC DNA]</scope>
    <source>
        <strain evidence="1 2">NL-1719</strain>
    </source>
</reference>